<keyword evidence="4" id="KW-1185">Reference proteome</keyword>
<evidence type="ECO:0000313" key="3">
    <source>
        <dbReference type="EMBL" id="RPA73238.1"/>
    </source>
</evidence>
<feature type="region of interest" description="Disordered" evidence="1">
    <location>
        <begin position="35"/>
        <end position="83"/>
    </location>
</feature>
<dbReference type="Proteomes" id="UP000275078">
    <property type="component" value="Unassembled WGS sequence"/>
</dbReference>
<keyword evidence="2" id="KW-0732">Signal</keyword>
<evidence type="ECO:0000256" key="1">
    <source>
        <dbReference type="SAM" id="MobiDB-lite"/>
    </source>
</evidence>
<protein>
    <submittedName>
        <fullName evidence="3">Uncharacterized protein</fullName>
    </submittedName>
</protein>
<proteinExistence type="predicted"/>
<gene>
    <name evidence="3" type="ORF">BJ508DRAFT_334254</name>
</gene>
<evidence type="ECO:0000256" key="2">
    <source>
        <dbReference type="SAM" id="SignalP"/>
    </source>
</evidence>
<dbReference type="EMBL" id="ML119828">
    <property type="protein sequence ID" value="RPA73238.1"/>
    <property type="molecule type" value="Genomic_DNA"/>
</dbReference>
<feature type="compositionally biased region" description="Polar residues" evidence="1">
    <location>
        <begin position="35"/>
        <end position="56"/>
    </location>
</feature>
<sequence length="260" mass="29479">MNLLHTTASLLFTCLTNSLPTLRCWPHYSHFPNCPSNQKESSPDNPAGSTAPLQYISSLHGSKSPSPHSPPPPETHTLSPPKPLLRKHTLLSRLLLHLGPRRPPKTVAFSPQTKPYHLDITQPSRTWREKQRILIRARRGARRKQIEKEMEPWMIRELEYSRNREWHLACWVIVSAGCREVEVMEGMGLEPYNDEEDSDVLTSASQDREKAGVYLAPEKREGDVMVVPVKGFQGDDIRSAHAIAAERKEKEVVEWAGSSN</sequence>
<accession>A0A3N4HL20</accession>
<evidence type="ECO:0000313" key="4">
    <source>
        <dbReference type="Proteomes" id="UP000275078"/>
    </source>
</evidence>
<feature type="chain" id="PRO_5018214457" evidence="2">
    <location>
        <begin position="19"/>
        <end position="260"/>
    </location>
</feature>
<name>A0A3N4HL20_ASCIM</name>
<organism evidence="3 4">
    <name type="scientific">Ascobolus immersus RN42</name>
    <dbReference type="NCBI Taxonomy" id="1160509"/>
    <lineage>
        <taxon>Eukaryota</taxon>
        <taxon>Fungi</taxon>
        <taxon>Dikarya</taxon>
        <taxon>Ascomycota</taxon>
        <taxon>Pezizomycotina</taxon>
        <taxon>Pezizomycetes</taxon>
        <taxon>Pezizales</taxon>
        <taxon>Ascobolaceae</taxon>
        <taxon>Ascobolus</taxon>
    </lineage>
</organism>
<reference evidence="3 4" key="1">
    <citation type="journal article" date="2018" name="Nat. Ecol. Evol.">
        <title>Pezizomycetes genomes reveal the molecular basis of ectomycorrhizal truffle lifestyle.</title>
        <authorList>
            <person name="Murat C."/>
            <person name="Payen T."/>
            <person name="Noel B."/>
            <person name="Kuo A."/>
            <person name="Morin E."/>
            <person name="Chen J."/>
            <person name="Kohler A."/>
            <person name="Krizsan K."/>
            <person name="Balestrini R."/>
            <person name="Da Silva C."/>
            <person name="Montanini B."/>
            <person name="Hainaut M."/>
            <person name="Levati E."/>
            <person name="Barry K.W."/>
            <person name="Belfiori B."/>
            <person name="Cichocki N."/>
            <person name="Clum A."/>
            <person name="Dockter R.B."/>
            <person name="Fauchery L."/>
            <person name="Guy J."/>
            <person name="Iotti M."/>
            <person name="Le Tacon F."/>
            <person name="Lindquist E.A."/>
            <person name="Lipzen A."/>
            <person name="Malagnac F."/>
            <person name="Mello A."/>
            <person name="Molinier V."/>
            <person name="Miyauchi S."/>
            <person name="Poulain J."/>
            <person name="Riccioni C."/>
            <person name="Rubini A."/>
            <person name="Sitrit Y."/>
            <person name="Splivallo R."/>
            <person name="Traeger S."/>
            <person name="Wang M."/>
            <person name="Zifcakova L."/>
            <person name="Wipf D."/>
            <person name="Zambonelli A."/>
            <person name="Paolocci F."/>
            <person name="Nowrousian M."/>
            <person name="Ottonello S."/>
            <person name="Baldrian P."/>
            <person name="Spatafora J.W."/>
            <person name="Henrissat B."/>
            <person name="Nagy L.G."/>
            <person name="Aury J.M."/>
            <person name="Wincker P."/>
            <person name="Grigoriev I.V."/>
            <person name="Bonfante P."/>
            <person name="Martin F.M."/>
        </authorList>
    </citation>
    <scope>NUCLEOTIDE SEQUENCE [LARGE SCALE GENOMIC DNA]</scope>
    <source>
        <strain evidence="3 4">RN42</strain>
    </source>
</reference>
<dbReference type="AlphaFoldDB" id="A0A3N4HL20"/>
<feature type="signal peptide" evidence="2">
    <location>
        <begin position="1"/>
        <end position="18"/>
    </location>
</feature>
<feature type="compositionally biased region" description="Low complexity" evidence="1">
    <location>
        <begin position="57"/>
        <end position="66"/>
    </location>
</feature>